<keyword evidence="4" id="KW-0812">Transmembrane</keyword>
<evidence type="ECO:0000313" key="8">
    <source>
        <dbReference type="Proteomes" id="UP000242188"/>
    </source>
</evidence>
<accession>A0A210PT47</accession>
<comment type="caution">
    <text evidence="7">The sequence shown here is derived from an EMBL/GenBank/DDBJ whole genome shotgun (WGS) entry which is preliminary data.</text>
</comment>
<dbReference type="Proteomes" id="UP000242188">
    <property type="component" value="Unassembled WGS sequence"/>
</dbReference>
<reference evidence="7 8" key="1">
    <citation type="journal article" date="2017" name="Nat. Ecol. Evol.">
        <title>Scallop genome provides insights into evolution of bilaterian karyotype and development.</title>
        <authorList>
            <person name="Wang S."/>
            <person name="Zhang J."/>
            <person name="Jiao W."/>
            <person name="Li J."/>
            <person name="Xun X."/>
            <person name="Sun Y."/>
            <person name="Guo X."/>
            <person name="Huan P."/>
            <person name="Dong B."/>
            <person name="Zhang L."/>
            <person name="Hu X."/>
            <person name="Sun X."/>
            <person name="Wang J."/>
            <person name="Zhao C."/>
            <person name="Wang Y."/>
            <person name="Wang D."/>
            <person name="Huang X."/>
            <person name="Wang R."/>
            <person name="Lv J."/>
            <person name="Li Y."/>
            <person name="Zhang Z."/>
            <person name="Liu B."/>
            <person name="Lu W."/>
            <person name="Hui Y."/>
            <person name="Liang J."/>
            <person name="Zhou Z."/>
            <person name="Hou R."/>
            <person name="Li X."/>
            <person name="Liu Y."/>
            <person name="Li H."/>
            <person name="Ning X."/>
            <person name="Lin Y."/>
            <person name="Zhao L."/>
            <person name="Xing Q."/>
            <person name="Dou J."/>
            <person name="Li Y."/>
            <person name="Mao J."/>
            <person name="Guo H."/>
            <person name="Dou H."/>
            <person name="Li T."/>
            <person name="Mu C."/>
            <person name="Jiang W."/>
            <person name="Fu Q."/>
            <person name="Fu X."/>
            <person name="Miao Y."/>
            <person name="Liu J."/>
            <person name="Yu Q."/>
            <person name="Li R."/>
            <person name="Liao H."/>
            <person name="Li X."/>
            <person name="Kong Y."/>
            <person name="Jiang Z."/>
            <person name="Chourrout D."/>
            <person name="Li R."/>
            <person name="Bao Z."/>
        </authorList>
    </citation>
    <scope>NUCLEOTIDE SEQUENCE [LARGE SCALE GENOMIC DNA]</scope>
    <source>
        <strain evidence="7 8">PY_sf001</strain>
    </source>
</reference>
<feature type="signal peptide" evidence="5">
    <location>
        <begin position="1"/>
        <end position="20"/>
    </location>
</feature>
<evidence type="ECO:0000256" key="4">
    <source>
        <dbReference type="SAM" id="Phobius"/>
    </source>
</evidence>
<dbReference type="AlphaFoldDB" id="A0A210PT47"/>
<keyword evidence="8" id="KW-1185">Reference proteome</keyword>
<keyword evidence="2" id="KW-1015">Disulfide bond</keyword>
<evidence type="ECO:0000256" key="3">
    <source>
        <dbReference type="SAM" id="MobiDB-lite"/>
    </source>
</evidence>
<evidence type="ECO:0000256" key="1">
    <source>
        <dbReference type="ARBA" id="ARBA00022729"/>
    </source>
</evidence>
<feature type="transmembrane region" description="Helical" evidence="4">
    <location>
        <begin position="221"/>
        <end position="242"/>
    </location>
</feature>
<sequence>MAVFILLLVLCLGIPASVTADPCLTYENFTADSTRSPSHVESVYNNKNCDAVLTEKWYRLIGDAGTDLTNDSSVLVSGGCGTQYQLWMNDTMPDVSEGTVDRKICMTSPFSNCHSSFTVQVKNCCSFRVYNLKSATSCPQAYCVSPSSVPPLDCPTTTSTTAGTTTTAEDTTTSVSTTTETTTQTTSSVPTTTTTTTRTTATKTKTRDKHVTVVNTISTDIIITVVVLLVVITVILIGTAVYKSYKCSKVDTEKQSAYFTPVQYYTQNAYMEICNPAQVVEKGGFNNSAPANTRHM</sequence>
<keyword evidence="1 5" id="KW-0732">Signal</keyword>
<evidence type="ECO:0000256" key="5">
    <source>
        <dbReference type="SAM" id="SignalP"/>
    </source>
</evidence>
<dbReference type="InterPro" id="IPR057774">
    <property type="entry name" value="D8C_UMOD/GP2/OIT3-like"/>
</dbReference>
<feature type="domain" description="UMOD/GP2/OIT3-like D8C" evidence="6">
    <location>
        <begin position="76"/>
        <end position="143"/>
    </location>
</feature>
<feature type="chain" id="PRO_5012442585" evidence="5">
    <location>
        <begin position="21"/>
        <end position="296"/>
    </location>
</feature>
<gene>
    <name evidence="7" type="ORF">KP79_PYT13311</name>
</gene>
<evidence type="ECO:0000256" key="2">
    <source>
        <dbReference type="ARBA" id="ARBA00023157"/>
    </source>
</evidence>
<organism evidence="7 8">
    <name type="scientific">Mizuhopecten yessoensis</name>
    <name type="common">Japanese scallop</name>
    <name type="synonym">Patinopecten yessoensis</name>
    <dbReference type="NCBI Taxonomy" id="6573"/>
    <lineage>
        <taxon>Eukaryota</taxon>
        <taxon>Metazoa</taxon>
        <taxon>Spiralia</taxon>
        <taxon>Lophotrochozoa</taxon>
        <taxon>Mollusca</taxon>
        <taxon>Bivalvia</taxon>
        <taxon>Autobranchia</taxon>
        <taxon>Pteriomorphia</taxon>
        <taxon>Pectinida</taxon>
        <taxon>Pectinoidea</taxon>
        <taxon>Pectinidae</taxon>
        <taxon>Mizuhopecten</taxon>
    </lineage>
</organism>
<evidence type="ECO:0000313" key="7">
    <source>
        <dbReference type="EMBL" id="OWF39667.1"/>
    </source>
</evidence>
<feature type="compositionally biased region" description="Low complexity" evidence="3">
    <location>
        <begin position="156"/>
        <end position="201"/>
    </location>
</feature>
<proteinExistence type="predicted"/>
<dbReference type="EMBL" id="NEDP02005516">
    <property type="protein sequence ID" value="OWF39667.1"/>
    <property type="molecule type" value="Genomic_DNA"/>
</dbReference>
<dbReference type="OrthoDB" id="10043005at2759"/>
<dbReference type="Pfam" id="PF23283">
    <property type="entry name" value="D8C_UMOD"/>
    <property type="match status" value="1"/>
</dbReference>
<evidence type="ECO:0000259" key="6">
    <source>
        <dbReference type="Pfam" id="PF23283"/>
    </source>
</evidence>
<keyword evidence="4" id="KW-1133">Transmembrane helix</keyword>
<protein>
    <submittedName>
        <fullName evidence="7">Uromodulin</fullName>
    </submittedName>
</protein>
<name>A0A210PT47_MIZYE</name>
<feature type="region of interest" description="Disordered" evidence="3">
    <location>
        <begin position="154"/>
        <end position="201"/>
    </location>
</feature>
<keyword evidence="4" id="KW-0472">Membrane</keyword>